<comment type="caution">
    <text evidence="2">The sequence shown here is derived from an EMBL/GenBank/DDBJ whole genome shotgun (WGS) entry which is preliminary data.</text>
</comment>
<feature type="region of interest" description="Disordered" evidence="1">
    <location>
        <begin position="58"/>
        <end position="83"/>
    </location>
</feature>
<dbReference type="AlphaFoldDB" id="A0A645FLH3"/>
<protein>
    <submittedName>
        <fullName evidence="2">Uncharacterized protein</fullName>
    </submittedName>
</protein>
<gene>
    <name evidence="2" type="ORF">SDC9_161515</name>
</gene>
<organism evidence="2">
    <name type="scientific">bioreactor metagenome</name>
    <dbReference type="NCBI Taxonomy" id="1076179"/>
    <lineage>
        <taxon>unclassified sequences</taxon>
        <taxon>metagenomes</taxon>
        <taxon>ecological metagenomes</taxon>
    </lineage>
</organism>
<accession>A0A645FLH3</accession>
<evidence type="ECO:0000256" key="1">
    <source>
        <dbReference type="SAM" id="MobiDB-lite"/>
    </source>
</evidence>
<proteinExistence type="predicted"/>
<evidence type="ECO:0000313" key="2">
    <source>
        <dbReference type="EMBL" id="MPN14189.1"/>
    </source>
</evidence>
<reference evidence="2" key="1">
    <citation type="submission" date="2019-08" db="EMBL/GenBank/DDBJ databases">
        <authorList>
            <person name="Kucharzyk K."/>
            <person name="Murdoch R.W."/>
            <person name="Higgins S."/>
            <person name="Loffler F."/>
        </authorList>
    </citation>
    <scope>NUCLEOTIDE SEQUENCE</scope>
</reference>
<dbReference type="EMBL" id="VSSQ01060784">
    <property type="protein sequence ID" value="MPN14189.1"/>
    <property type="molecule type" value="Genomic_DNA"/>
</dbReference>
<sequence>MVGTDAQHKESGGGETSKDRMRELYPHVRILDQIKETGHDDLAIFKLGIAGRLLHKGIGSQDPKCRDIGSNGNQPDGGYMHAL</sequence>
<feature type="region of interest" description="Disordered" evidence="1">
    <location>
        <begin position="1"/>
        <end position="22"/>
    </location>
</feature>
<name>A0A645FLH3_9ZZZZ</name>